<comment type="caution">
    <text evidence="8">The sequence shown here is derived from an EMBL/GenBank/DDBJ whole genome shotgun (WGS) entry which is preliminary data.</text>
</comment>
<keyword evidence="5 6" id="KW-0472">Membrane</keyword>
<feature type="transmembrane region" description="Helical" evidence="6">
    <location>
        <begin position="6"/>
        <end position="32"/>
    </location>
</feature>
<dbReference type="InterPro" id="IPR003834">
    <property type="entry name" value="Cyt_c_assmbl_TM_dom"/>
</dbReference>
<proteinExistence type="inferred from homology"/>
<evidence type="ECO:0000313" key="8">
    <source>
        <dbReference type="EMBL" id="MBB6218702.1"/>
    </source>
</evidence>
<evidence type="ECO:0000256" key="6">
    <source>
        <dbReference type="SAM" id="Phobius"/>
    </source>
</evidence>
<name>A0A841L6I7_9FIRM</name>
<dbReference type="PANTHER" id="PTHR31272:SF4">
    <property type="entry name" value="CYTOCHROME C-TYPE BIOGENESIS PROTEIN HI_1454-RELATED"/>
    <property type="match status" value="1"/>
</dbReference>
<feature type="transmembrane region" description="Helical" evidence="6">
    <location>
        <begin position="169"/>
        <end position="192"/>
    </location>
</feature>
<evidence type="ECO:0000256" key="1">
    <source>
        <dbReference type="ARBA" id="ARBA00004141"/>
    </source>
</evidence>
<feature type="transmembrane region" description="Helical" evidence="6">
    <location>
        <begin position="92"/>
        <end position="112"/>
    </location>
</feature>
<evidence type="ECO:0000256" key="2">
    <source>
        <dbReference type="ARBA" id="ARBA00006143"/>
    </source>
</evidence>
<keyword evidence="9" id="KW-1185">Reference proteome</keyword>
<evidence type="ECO:0000256" key="3">
    <source>
        <dbReference type="ARBA" id="ARBA00022692"/>
    </source>
</evidence>
<feature type="transmembrane region" description="Helical" evidence="6">
    <location>
        <begin position="204"/>
        <end position="226"/>
    </location>
</feature>
<evidence type="ECO:0000256" key="5">
    <source>
        <dbReference type="ARBA" id="ARBA00023136"/>
    </source>
</evidence>
<dbReference type="RefSeq" id="WP_184313412.1">
    <property type="nucleotide sequence ID" value="NZ_JACHEN010000045.1"/>
</dbReference>
<organism evidence="8 9">
    <name type="scientific">Anaerosolibacter carboniphilus</name>
    <dbReference type="NCBI Taxonomy" id="1417629"/>
    <lineage>
        <taxon>Bacteria</taxon>
        <taxon>Bacillati</taxon>
        <taxon>Bacillota</taxon>
        <taxon>Clostridia</taxon>
        <taxon>Peptostreptococcales</taxon>
        <taxon>Thermotaleaceae</taxon>
        <taxon>Anaerosolibacter</taxon>
    </lineage>
</organism>
<accession>A0A841L6I7</accession>
<dbReference type="GO" id="GO:0016020">
    <property type="term" value="C:membrane"/>
    <property type="evidence" value="ECO:0007669"/>
    <property type="project" value="UniProtKB-SubCell"/>
</dbReference>
<evidence type="ECO:0000256" key="4">
    <source>
        <dbReference type="ARBA" id="ARBA00022989"/>
    </source>
</evidence>
<sequence length="233" mass="25476">MASSQISILIVFLQGLASFFTPCVLPLLPVYLSYLAGASVEEIGENRRLHRNTVLNALGFVLGLSLVFVVLGATASALGRFIYTYAEVIRKASGVIVIIFGLHHAGIIHIGFLDREKRMELQDASPKFMNSFLLGTTFSFGWTPCVGPVLASVLMMASSEKTVFAGVKLLGVYSLGLGIPFILAALAVNYMIHHLRALYRYFTIIKMVSGLLLVMMGILIYTNYLYKLSAILS</sequence>
<keyword evidence="3 6" id="KW-0812">Transmembrane</keyword>
<evidence type="ECO:0000313" key="9">
    <source>
        <dbReference type="Proteomes" id="UP000579281"/>
    </source>
</evidence>
<dbReference type="AlphaFoldDB" id="A0A841L6I7"/>
<keyword evidence="4 6" id="KW-1133">Transmembrane helix</keyword>
<evidence type="ECO:0000259" key="7">
    <source>
        <dbReference type="Pfam" id="PF02683"/>
    </source>
</evidence>
<dbReference type="EMBL" id="JACHEN010000045">
    <property type="protein sequence ID" value="MBB6218702.1"/>
    <property type="molecule type" value="Genomic_DNA"/>
</dbReference>
<feature type="transmembrane region" description="Helical" evidence="6">
    <location>
        <begin position="53"/>
        <end position="86"/>
    </location>
</feature>
<comment type="subcellular location">
    <subcellularLocation>
        <location evidence="1">Membrane</location>
        <topology evidence="1">Multi-pass membrane protein</topology>
    </subcellularLocation>
</comment>
<gene>
    <name evidence="8" type="ORF">HNQ80_004876</name>
</gene>
<dbReference type="GO" id="GO:0017004">
    <property type="term" value="P:cytochrome complex assembly"/>
    <property type="evidence" value="ECO:0007669"/>
    <property type="project" value="InterPro"/>
</dbReference>
<dbReference type="InterPro" id="IPR051790">
    <property type="entry name" value="Cytochrome_c-biogenesis_DsbD"/>
</dbReference>
<reference evidence="8 9" key="1">
    <citation type="submission" date="2020-08" db="EMBL/GenBank/DDBJ databases">
        <title>Genomic Encyclopedia of Type Strains, Phase IV (KMG-IV): sequencing the most valuable type-strain genomes for metagenomic binning, comparative biology and taxonomic classification.</title>
        <authorList>
            <person name="Goeker M."/>
        </authorList>
    </citation>
    <scope>NUCLEOTIDE SEQUENCE [LARGE SCALE GENOMIC DNA]</scope>
    <source>
        <strain evidence="8 9">DSM 103526</strain>
    </source>
</reference>
<feature type="domain" description="Cytochrome C biogenesis protein transmembrane" evidence="7">
    <location>
        <begin position="8"/>
        <end position="222"/>
    </location>
</feature>
<comment type="similarity">
    <text evidence="2">Belongs to the DsbD family.</text>
</comment>
<feature type="transmembrane region" description="Helical" evidence="6">
    <location>
        <begin position="132"/>
        <end position="157"/>
    </location>
</feature>
<dbReference type="Proteomes" id="UP000579281">
    <property type="component" value="Unassembled WGS sequence"/>
</dbReference>
<protein>
    <submittedName>
        <fullName evidence="8">Cytochrome c-type biogenesis protein</fullName>
    </submittedName>
</protein>
<dbReference type="PANTHER" id="PTHR31272">
    <property type="entry name" value="CYTOCHROME C-TYPE BIOGENESIS PROTEIN HI_1454-RELATED"/>
    <property type="match status" value="1"/>
</dbReference>
<dbReference type="Pfam" id="PF02683">
    <property type="entry name" value="DsbD_TM"/>
    <property type="match status" value="1"/>
</dbReference>